<dbReference type="SUPFAM" id="SSF55035">
    <property type="entry name" value="NAD-binding domain of HMG-CoA reductase"/>
    <property type="match status" value="1"/>
</dbReference>
<dbReference type="PANTHER" id="PTHR10572">
    <property type="entry name" value="3-HYDROXY-3-METHYLGLUTARYL-COENZYME A REDUCTASE"/>
    <property type="match status" value="1"/>
</dbReference>
<dbReference type="InterPro" id="IPR009023">
    <property type="entry name" value="HMG_CoA_Rdtase_NAD(P)-bd_sf"/>
</dbReference>
<sequence length="386" mass="41242">MPAPQREQGSRTGKIRAMVGNYDLSYTARDDLEVEGIKVENCIGFAQVPLGIAGPLNVSGPGFEGTVFAPLATYEPTLVASCARGCKAFNVSGGLNFEILGDGMSRAPVFVFEHPGHAVAFARAVPSFKSSFAKWAQQTSSHVRLQEMKASVIGSQVHVFCSYHCGAATGQNMVTKATKHACDMLRDACADEYAIRDFFIEGQMSSDKKPSWGNVKSPRGVEVFAWGTLTREACRSVLGIDSERLYHGIQMMKEGGIRNGQFGCNINTTNIMAAMFIATGQDPASVAEGSWSHLTAELDPATKNLTMSVYIPSLPVGTVGGGTGYATQKEALKLLECAGPDMKFRLAGLIASFALALDVSTAGAIGNDTFTRSHMMLARGERQSKL</sequence>
<gene>
    <name evidence="4" type="ORF">CPLU01_06834</name>
</gene>
<dbReference type="Gene3D" id="3.90.770.10">
    <property type="entry name" value="3-hydroxy-3-methylglutaryl-coenzyme A Reductase, Chain A, domain 2"/>
    <property type="match status" value="1"/>
</dbReference>
<dbReference type="InterPro" id="IPR023074">
    <property type="entry name" value="HMG_CoA_Rdtase_cat_sf"/>
</dbReference>
<accession>A0A8H6KGY2</accession>
<proteinExistence type="inferred from homology"/>
<comment type="caution">
    <text evidence="4">The sequence shown here is derived from an EMBL/GenBank/DDBJ whole genome shotgun (WGS) entry which is preliminary data.</text>
</comment>
<evidence type="ECO:0000256" key="1">
    <source>
        <dbReference type="ARBA" id="ARBA00007661"/>
    </source>
</evidence>
<dbReference type="Proteomes" id="UP000654918">
    <property type="component" value="Unassembled WGS sequence"/>
</dbReference>
<dbReference type="GO" id="GO:0004420">
    <property type="term" value="F:hydroxymethylglutaryl-CoA reductase (NADPH) activity"/>
    <property type="evidence" value="ECO:0007669"/>
    <property type="project" value="UniProtKB-EC"/>
</dbReference>
<dbReference type="InterPro" id="IPR023076">
    <property type="entry name" value="HMG_CoA_Rdtase_CS"/>
</dbReference>
<dbReference type="Pfam" id="PF00368">
    <property type="entry name" value="HMG-CoA_red"/>
    <property type="match status" value="1"/>
</dbReference>
<evidence type="ECO:0000313" key="5">
    <source>
        <dbReference type="Proteomes" id="UP000654918"/>
    </source>
</evidence>
<evidence type="ECO:0000313" key="4">
    <source>
        <dbReference type="EMBL" id="KAF6831277.1"/>
    </source>
</evidence>
<dbReference type="AlphaFoldDB" id="A0A8H6KGY2"/>
<dbReference type="SUPFAM" id="SSF56542">
    <property type="entry name" value="Substrate-binding domain of HMG-CoA reductase"/>
    <property type="match status" value="1"/>
</dbReference>
<comment type="similarity">
    <text evidence="1">Belongs to the HMG-CoA reductase family.</text>
</comment>
<dbReference type="EC" id="1.1.1.34" evidence="2"/>
<dbReference type="Gene3D" id="3.30.70.420">
    <property type="entry name" value="Hydroxymethylglutaryl-CoA reductase, class I/II, NAD/NADP-binding domain"/>
    <property type="match status" value="1"/>
</dbReference>
<organism evidence="4 5">
    <name type="scientific">Colletotrichum plurivorum</name>
    <dbReference type="NCBI Taxonomy" id="2175906"/>
    <lineage>
        <taxon>Eukaryota</taxon>
        <taxon>Fungi</taxon>
        <taxon>Dikarya</taxon>
        <taxon>Ascomycota</taxon>
        <taxon>Pezizomycotina</taxon>
        <taxon>Sordariomycetes</taxon>
        <taxon>Hypocreomycetidae</taxon>
        <taxon>Glomerellales</taxon>
        <taxon>Glomerellaceae</taxon>
        <taxon>Colletotrichum</taxon>
        <taxon>Colletotrichum orchidearum species complex</taxon>
    </lineage>
</organism>
<dbReference type="InterPro" id="IPR009029">
    <property type="entry name" value="HMG_CoA_Rdtase_sub-bd_dom_sf"/>
</dbReference>
<dbReference type="GO" id="GO:0015936">
    <property type="term" value="P:coenzyme A metabolic process"/>
    <property type="evidence" value="ECO:0007669"/>
    <property type="project" value="InterPro"/>
</dbReference>
<dbReference type="PRINTS" id="PR00071">
    <property type="entry name" value="HMGCOARDTASE"/>
</dbReference>
<evidence type="ECO:0000256" key="3">
    <source>
        <dbReference type="ARBA" id="ARBA00023002"/>
    </source>
</evidence>
<protein>
    <recommendedName>
        <fullName evidence="2">hydroxymethylglutaryl-CoA reductase (NADPH)</fullName>
        <ecNumber evidence="2">1.1.1.34</ecNumber>
    </recommendedName>
</protein>
<dbReference type="PANTHER" id="PTHR10572:SF24">
    <property type="entry name" value="3-HYDROXY-3-METHYLGLUTARYL-COENZYME A REDUCTASE"/>
    <property type="match status" value="1"/>
</dbReference>
<dbReference type="EMBL" id="WIGO01000083">
    <property type="protein sequence ID" value="KAF6831277.1"/>
    <property type="molecule type" value="Genomic_DNA"/>
</dbReference>
<name>A0A8H6KGY2_9PEZI</name>
<reference evidence="4" key="1">
    <citation type="journal article" date="2020" name="Phytopathology">
        <title>Genome Sequence Resources of Colletotrichum truncatum, C. plurivorum, C. musicola, and C. sojae: Four Species Pathogenic to Soybean (Glycine max).</title>
        <authorList>
            <person name="Rogerio F."/>
            <person name="Boufleur T.R."/>
            <person name="Ciampi-Guillardi M."/>
            <person name="Sukno S.A."/>
            <person name="Thon M.R."/>
            <person name="Massola Junior N.S."/>
            <person name="Baroncelli R."/>
        </authorList>
    </citation>
    <scope>NUCLEOTIDE SEQUENCE</scope>
    <source>
        <strain evidence="4">LFN00145</strain>
    </source>
</reference>
<dbReference type="PROSITE" id="PS00318">
    <property type="entry name" value="HMG_COA_REDUCTASE_2"/>
    <property type="match status" value="1"/>
</dbReference>
<dbReference type="PROSITE" id="PS50065">
    <property type="entry name" value="HMG_COA_REDUCTASE_4"/>
    <property type="match status" value="1"/>
</dbReference>
<keyword evidence="3" id="KW-0560">Oxidoreductase</keyword>
<evidence type="ECO:0000256" key="2">
    <source>
        <dbReference type="ARBA" id="ARBA00012999"/>
    </source>
</evidence>
<dbReference type="InterPro" id="IPR002202">
    <property type="entry name" value="HMG_CoA_Rdtase"/>
</dbReference>
<keyword evidence="5" id="KW-1185">Reference proteome</keyword>